<proteinExistence type="inferred from homology"/>
<dbReference type="Pfam" id="PF00378">
    <property type="entry name" value="ECH_1"/>
    <property type="match status" value="1"/>
</dbReference>
<comment type="similarity">
    <text evidence="5">Belongs to the enoyl-CoA hydratase/isomerase family.</text>
</comment>
<dbReference type="AlphaFoldDB" id="A0A0J6WJ20"/>
<dbReference type="InterPro" id="IPR018376">
    <property type="entry name" value="Enoyl-CoA_hyd/isom_CS"/>
</dbReference>
<dbReference type="InterPro" id="IPR001753">
    <property type="entry name" value="Enoyl-CoA_hydra/iso"/>
</dbReference>
<dbReference type="GeneID" id="29696829"/>
<dbReference type="CDD" id="cd06558">
    <property type="entry name" value="crotonase-like"/>
    <property type="match status" value="1"/>
</dbReference>
<dbReference type="PANTHER" id="PTHR43459:SF1">
    <property type="entry name" value="EG:BACN32G11.4 PROTEIN"/>
    <property type="match status" value="1"/>
</dbReference>
<evidence type="ECO:0000256" key="3">
    <source>
        <dbReference type="ARBA" id="ARBA00023709"/>
    </source>
</evidence>
<dbReference type="GO" id="GO:0004300">
    <property type="term" value="F:enoyl-CoA hydratase activity"/>
    <property type="evidence" value="ECO:0007669"/>
    <property type="project" value="UniProtKB-EC"/>
</dbReference>
<dbReference type="Proteomes" id="UP000036513">
    <property type="component" value="Unassembled WGS sequence"/>
</dbReference>
<dbReference type="RefSeq" id="WP_023363464.1">
    <property type="nucleotide sequence ID" value="NZ_JYNL01000009.1"/>
</dbReference>
<evidence type="ECO:0000256" key="5">
    <source>
        <dbReference type="RuleBase" id="RU003707"/>
    </source>
</evidence>
<dbReference type="InterPro" id="IPR029045">
    <property type="entry name" value="ClpP/crotonase-like_dom_sf"/>
</dbReference>
<dbReference type="PATRIC" id="fig|37916.4.peg.1076"/>
<gene>
    <name evidence="6" type="primary">fadJ_1</name>
    <name evidence="6" type="ORF">MCHLDSM_01192</name>
</gene>
<dbReference type="PROSITE" id="PS00166">
    <property type="entry name" value="ENOYL_COA_HYDRATASE"/>
    <property type="match status" value="1"/>
</dbReference>
<evidence type="ECO:0000256" key="1">
    <source>
        <dbReference type="ARBA" id="ARBA00002994"/>
    </source>
</evidence>
<sequence>MSTQADTSPRFSVTRTTPALWRVTFDNPPINLVDPLMVVELHQLLTEIEQDHHVAVIVFESANPDFFLNHVDVAADPSPLTALPTAPSPFHHWTNLLIRISKLPAVTISAIRGRARAAGSELALATDIRFASRERAILGQFEVGFAAIPGGGPSSRLPTIVGRGRALEILLGGHDFTGELAERYGYVNRAIPDAEFDAFVDAFAHRVSRFDLLALADIKRFVNNASLPADATLLSEMDTLIGAFARPAAASIIAQALKDGFQQPGPLELTLGDYINDVRAAPGTLPTR</sequence>
<evidence type="ECO:0000313" key="7">
    <source>
        <dbReference type="Proteomes" id="UP000036513"/>
    </source>
</evidence>
<evidence type="ECO:0000313" key="6">
    <source>
        <dbReference type="EMBL" id="KMO82569.1"/>
    </source>
</evidence>
<dbReference type="STRING" id="37916.MCHLDSM_01192"/>
<keyword evidence="7" id="KW-1185">Reference proteome</keyword>
<dbReference type="PANTHER" id="PTHR43459">
    <property type="entry name" value="ENOYL-COA HYDRATASE"/>
    <property type="match status" value="1"/>
</dbReference>
<protein>
    <submittedName>
        <fullName evidence="6">Fatty acid oxidation complex subunit alpha</fullName>
    </submittedName>
</protein>
<comment type="caution">
    <text evidence="6">The sequence shown here is derived from an EMBL/GenBank/DDBJ whole genome shotgun (WGS) entry which is preliminary data.</text>
</comment>
<comment type="function">
    <text evidence="1">Could possibly oxidize fatty acids using specific components.</text>
</comment>
<comment type="catalytic activity">
    <reaction evidence="3">
        <text>a (3S)-3-hydroxyacyl-CoA = a (2E)-enoyl-CoA + H2O</text>
        <dbReference type="Rhea" id="RHEA:16105"/>
        <dbReference type="ChEBI" id="CHEBI:15377"/>
        <dbReference type="ChEBI" id="CHEBI:57318"/>
        <dbReference type="ChEBI" id="CHEBI:58856"/>
        <dbReference type="EC" id="4.2.1.17"/>
    </reaction>
</comment>
<dbReference type="Gene3D" id="3.90.226.10">
    <property type="entry name" value="2-enoyl-CoA Hydratase, Chain A, domain 1"/>
    <property type="match status" value="1"/>
</dbReference>
<reference evidence="6 7" key="1">
    <citation type="journal article" date="2015" name="Genome Biol. Evol.">
        <title>Characterization of Three Mycobacterium spp. with Potential Use in Bioremediation by Genome Sequencing and Comparative Genomics.</title>
        <authorList>
            <person name="Das S."/>
            <person name="Pettersson B.M."/>
            <person name="Behra P.R."/>
            <person name="Ramesh M."/>
            <person name="Dasgupta S."/>
            <person name="Bhattacharya A."/>
            <person name="Kirsebom L.A."/>
        </authorList>
    </citation>
    <scope>NUCLEOTIDE SEQUENCE [LARGE SCALE GENOMIC DNA]</scope>
    <source>
        <strain evidence="6 7">DSM 43826</strain>
    </source>
</reference>
<dbReference type="SMR" id="A0A0J6WJ20"/>
<evidence type="ECO:0000256" key="4">
    <source>
        <dbReference type="ARBA" id="ARBA00023717"/>
    </source>
</evidence>
<dbReference type="SUPFAM" id="SSF52096">
    <property type="entry name" value="ClpP/crotonase"/>
    <property type="match status" value="1"/>
</dbReference>
<keyword evidence="2" id="KW-0276">Fatty acid metabolism</keyword>
<name>A0A0J6WJ20_9MYCO</name>
<dbReference type="EMBL" id="JYNL01000009">
    <property type="protein sequence ID" value="KMO82569.1"/>
    <property type="molecule type" value="Genomic_DNA"/>
</dbReference>
<comment type="catalytic activity">
    <reaction evidence="4">
        <text>a 4-saturated-(3S)-3-hydroxyacyl-CoA = a (3E)-enoyl-CoA + H2O</text>
        <dbReference type="Rhea" id="RHEA:20724"/>
        <dbReference type="ChEBI" id="CHEBI:15377"/>
        <dbReference type="ChEBI" id="CHEBI:58521"/>
        <dbReference type="ChEBI" id="CHEBI:137480"/>
        <dbReference type="EC" id="4.2.1.17"/>
    </reaction>
</comment>
<accession>A0A0J6WJ20</accession>
<keyword evidence="2" id="KW-0443">Lipid metabolism</keyword>
<dbReference type="GO" id="GO:0006631">
    <property type="term" value="P:fatty acid metabolic process"/>
    <property type="evidence" value="ECO:0007669"/>
    <property type="project" value="UniProtKB-KW"/>
</dbReference>
<evidence type="ECO:0000256" key="2">
    <source>
        <dbReference type="ARBA" id="ARBA00022832"/>
    </source>
</evidence>
<organism evidence="6 7">
    <name type="scientific">Mycolicibacterium chlorophenolicum</name>
    <dbReference type="NCBI Taxonomy" id="37916"/>
    <lineage>
        <taxon>Bacteria</taxon>
        <taxon>Bacillati</taxon>
        <taxon>Actinomycetota</taxon>
        <taxon>Actinomycetes</taxon>
        <taxon>Mycobacteriales</taxon>
        <taxon>Mycobacteriaceae</taxon>
        <taxon>Mycolicibacterium</taxon>
    </lineage>
</organism>